<feature type="transmembrane region" description="Helical" evidence="7">
    <location>
        <begin position="99"/>
        <end position="122"/>
    </location>
</feature>
<proteinExistence type="predicted"/>
<evidence type="ECO:0000256" key="2">
    <source>
        <dbReference type="ARBA" id="ARBA00022448"/>
    </source>
</evidence>
<dbReference type="InterPro" id="IPR000515">
    <property type="entry name" value="MetI-like"/>
</dbReference>
<dbReference type="EMBL" id="JAVRFA010000360">
    <property type="protein sequence ID" value="MDT0400096.1"/>
    <property type="molecule type" value="Genomic_DNA"/>
</dbReference>
<keyword evidence="5 7" id="KW-1133">Transmembrane helix</keyword>
<evidence type="ECO:0000259" key="8">
    <source>
        <dbReference type="PROSITE" id="PS50928"/>
    </source>
</evidence>
<gene>
    <name evidence="9" type="ORF">RM705_36155</name>
</gene>
<feature type="transmembrane region" description="Helical" evidence="7">
    <location>
        <begin position="68"/>
        <end position="87"/>
    </location>
</feature>
<dbReference type="SUPFAM" id="SSF161098">
    <property type="entry name" value="MetI-like"/>
    <property type="match status" value="1"/>
</dbReference>
<keyword evidence="3" id="KW-1003">Cell membrane</keyword>
<evidence type="ECO:0000256" key="3">
    <source>
        <dbReference type="ARBA" id="ARBA00022475"/>
    </source>
</evidence>
<feature type="non-terminal residue" evidence="9">
    <location>
        <position position="145"/>
    </location>
</feature>
<evidence type="ECO:0000256" key="7">
    <source>
        <dbReference type="SAM" id="Phobius"/>
    </source>
</evidence>
<dbReference type="InterPro" id="IPR045621">
    <property type="entry name" value="BPD_transp_1_N"/>
</dbReference>
<evidence type="ECO:0000256" key="4">
    <source>
        <dbReference type="ARBA" id="ARBA00022692"/>
    </source>
</evidence>
<feature type="domain" description="ABC transmembrane type-1" evidence="8">
    <location>
        <begin position="62"/>
        <end position="145"/>
    </location>
</feature>
<evidence type="ECO:0000313" key="9">
    <source>
        <dbReference type="EMBL" id="MDT0400096.1"/>
    </source>
</evidence>
<accession>A0ABU2Q7S4</accession>
<dbReference type="Pfam" id="PF19300">
    <property type="entry name" value="BPD_transp_1_N"/>
    <property type="match status" value="1"/>
</dbReference>
<comment type="subcellular location">
    <subcellularLocation>
        <location evidence="1">Cell membrane</location>
        <topology evidence="1">Multi-pass membrane protein</topology>
    </subcellularLocation>
</comment>
<evidence type="ECO:0000313" key="10">
    <source>
        <dbReference type="Proteomes" id="UP001183881"/>
    </source>
</evidence>
<name>A0ABU2Q7S4_9ACTN</name>
<dbReference type="Proteomes" id="UP001183881">
    <property type="component" value="Unassembled WGS sequence"/>
</dbReference>
<dbReference type="PANTHER" id="PTHR43163">
    <property type="entry name" value="DIPEPTIDE TRANSPORT SYSTEM PERMEASE PROTEIN DPPB-RELATED"/>
    <property type="match status" value="1"/>
</dbReference>
<evidence type="ECO:0000256" key="6">
    <source>
        <dbReference type="ARBA" id="ARBA00023136"/>
    </source>
</evidence>
<comment type="caution">
    <text evidence="9">The sequence shown here is derived from an EMBL/GenBank/DDBJ whole genome shotgun (WGS) entry which is preliminary data.</text>
</comment>
<dbReference type="PANTHER" id="PTHR43163:SF7">
    <property type="entry name" value="DIPEPTIDE-TRANSPORT INTEGRAL MEMBRANE PROTEIN ABC TRANSPORTER DPPB-RELATED"/>
    <property type="match status" value="1"/>
</dbReference>
<keyword evidence="4 7" id="KW-0812">Transmembrane</keyword>
<dbReference type="Gene3D" id="1.10.3720.10">
    <property type="entry name" value="MetI-like"/>
    <property type="match status" value="1"/>
</dbReference>
<keyword evidence="10" id="KW-1185">Reference proteome</keyword>
<reference evidence="10" key="1">
    <citation type="submission" date="2023-07" db="EMBL/GenBank/DDBJ databases">
        <title>30 novel species of actinomycetes from the DSMZ collection.</title>
        <authorList>
            <person name="Nouioui I."/>
        </authorList>
    </citation>
    <scope>NUCLEOTIDE SEQUENCE [LARGE SCALE GENOMIC DNA]</scope>
    <source>
        <strain evidence="10">DSM 41636</strain>
    </source>
</reference>
<protein>
    <submittedName>
        <fullName evidence="9">ABC transporter permease</fullName>
    </submittedName>
</protein>
<keyword evidence="2" id="KW-0813">Transport</keyword>
<dbReference type="PROSITE" id="PS50928">
    <property type="entry name" value="ABC_TM1"/>
    <property type="match status" value="1"/>
</dbReference>
<dbReference type="CDD" id="cd06261">
    <property type="entry name" value="TM_PBP2"/>
    <property type="match status" value="1"/>
</dbReference>
<organism evidence="9 10">
    <name type="scientific">Streptomyces edwardsiae</name>
    <dbReference type="NCBI Taxonomy" id="3075527"/>
    <lineage>
        <taxon>Bacteria</taxon>
        <taxon>Bacillati</taxon>
        <taxon>Actinomycetota</taxon>
        <taxon>Actinomycetes</taxon>
        <taxon>Kitasatosporales</taxon>
        <taxon>Streptomycetaceae</taxon>
        <taxon>Streptomyces</taxon>
    </lineage>
</organism>
<sequence length="145" mass="15632">VRALAGEQHVDAAQIAEIKASLGLDQPIWQQYLNYLANLFQGDLGTQIGTKRPVAEVIADAYPITVRLGIFAFVFTVVAGISLGIVAGLKAESLRDRGLLGLTLVLISMPSFVLGFLVQYFFAFQLGIANPNVSLEPTNTELLMP</sequence>
<evidence type="ECO:0000256" key="5">
    <source>
        <dbReference type="ARBA" id="ARBA00022989"/>
    </source>
</evidence>
<feature type="non-terminal residue" evidence="9">
    <location>
        <position position="1"/>
    </location>
</feature>
<dbReference type="InterPro" id="IPR035906">
    <property type="entry name" value="MetI-like_sf"/>
</dbReference>
<evidence type="ECO:0000256" key="1">
    <source>
        <dbReference type="ARBA" id="ARBA00004651"/>
    </source>
</evidence>
<keyword evidence="6 7" id="KW-0472">Membrane</keyword>